<dbReference type="InterPro" id="IPR029057">
    <property type="entry name" value="PRTase-like"/>
</dbReference>
<dbReference type="Proteomes" id="UP000008136">
    <property type="component" value="Chromosome"/>
</dbReference>
<keyword evidence="7 11" id="KW-0408">Iron</keyword>
<dbReference type="EC" id="2.4.2.14" evidence="7"/>
<dbReference type="InterPro" id="IPR035584">
    <property type="entry name" value="PurF_N"/>
</dbReference>
<dbReference type="InterPro" id="IPR000836">
    <property type="entry name" value="PRTase_dom"/>
</dbReference>
<dbReference type="CDD" id="cd00715">
    <property type="entry name" value="GPATase_N"/>
    <property type="match status" value="1"/>
</dbReference>
<dbReference type="InterPro" id="IPR017932">
    <property type="entry name" value="GATase_2_dom"/>
</dbReference>
<feature type="binding site" evidence="7 10">
    <location>
        <position position="348"/>
    </location>
    <ligand>
        <name>Mg(2+)</name>
        <dbReference type="ChEBI" id="CHEBI:18420"/>
    </ligand>
</feature>
<dbReference type="OrthoDB" id="5976at2157"/>
<dbReference type="HAMAP" id="MF_01931">
    <property type="entry name" value="PurF"/>
    <property type="match status" value="1"/>
</dbReference>
<name>F2KMW6_ARCVS</name>
<dbReference type="AlphaFoldDB" id="F2KMW6"/>
<feature type="binding site" evidence="7 11">
    <location>
        <position position="385"/>
    </location>
    <ligand>
        <name>[4Fe-4S] cluster</name>
        <dbReference type="ChEBI" id="CHEBI:49883"/>
    </ligand>
</feature>
<feature type="binding site" evidence="7 10">
    <location>
        <position position="286"/>
    </location>
    <ligand>
        <name>Mg(2+)</name>
        <dbReference type="ChEBI" id="CHEBI:18420"/>
    </ligand>
</feature>
<dbReference type="InterPro" id="IPR005854">
    <property type="entry name" value="PurF"/>
</dbReference>
<evidence type="ECO:0000256" key="3">
    <source>
        <dbReference type="ARBA" id="ARBA00022676"/>
    </source>
</evidence>
<keyword evidence="3 7" id="KW-0328">Glycosyltransferase</keyword>
<dbReference type="STRING" id="693661.Arcve_1235"/>
<dbReference type="PANTHER" id="PTHR11907">
    <property type="entry name" value="AMIDOPHOSPHORIBOSYLTRANSFERASE"/>
    <property type="match status" value="1"/>
</dbReference>
<proteinExistence type="inferred from homology"/>
<dbReference type="KEGG" id="ave:Arcve_1235"/>
<keyword evidence="6 7" id="KW-0315">Glutamine amidotransferase</keyword>
<reference evidence="13 14" key="1">
    <citation type="submission" date="2011-03" db="EMBL/GenBank/DDBJ databases">
        <title>The complete genome of Archaeoglobus veneficus SNP6.</title>
        <authorList>
            <consortium name="US DOE Joint Genome Institute (JGI-PGF)"/>
            <person name="Lucas S."/>
            <person name="Copeland A."/>
            <person name="Lapidus A."/>
            <person name="Bruce D."/>
            <person name="Goodwin L."/>
            <person name="Pitluck S."/>
            <person name="Kyrpides N."/>
            <person name="Mavromatis K."/>
            <person name="Pagani I."/>
            <person name="Ivanova N."/>
            <person name="Mikhailova N."/>
            <person name="Lu M."/>
            <person name="Detter J.C."/>
            <person name="Tapia R."/>
            <person name="Han C."/>
            <person name="Land M."/>
            <person name="Hauser L."/>
            <person name="Markowitz V."/>
            <person name="Cheng J.-F."/>
            <person name="Hugenholtz P."/>
            <person name="Woyke T."/>
            <person name="Wu D."/>
            <person name="Spring S."/>
            <person name="Brambilla E."/>
            <person name="Klenk H.-P."/>
            <person name="Eisen J.A."/>
        </authorList>
    </citation>
    <scope>NUCLEOTIDE SEQUENCE [LARGE SCALE GENOMIC DNA]</scope>
    <source>
        <strain>SNP6</strain>
    </source>
</reference>
<comment type="pathway">
    <text evidence="1 7 8">Purine metabolism; IMP biosynthesis via de novo pathway; N(1)-(5-phospho-D-ribosyl)glycinamide from 5-phospho-alpha-D-ribose 1-diphosphate: step 1/2.</text>
</comment>
<evidence type="ECO:0000256" key="10">
    <source>
        <dbReference type="PIRSR" id="PIRSR000485-2"/>
    </source>
</evidence>
<dbReference type="NCBIfam" id="TIGR01134">
    <property type="entry name" value="purF"/>
    <property type="match status" value="1"/>
</dbReference>
<evidence type="ECO:0000256" key="5">
    <source>
        <dbReference type="ARBA" id="ARBA00022755"/>
    </source>
</evidence>
<dbReference type="GO" id="GO:0004044">
    <property type="term" value="F:amidophosphoribosyltransferase activity"/>
    <property type="evidence" value="ECO:0007669"/>
    <property type="project" value="UniProtKB-UniRule"/>
</dbReference>
<dbReference type="GO" id="GO:0051539">
    <property type="term" value="F:4 iron, 4 sulfur cluster binding"/>
    <property type="evidence" value="ECO:0007669"/>
    <property type="project" value="UniProtKB-KW"/>
</dbReference>
<evidence type="ECO:0000256" key="1">
    <source>
        <dbReference type="ARBA" id="ARBA00005209"/>
    </source>
</evidence>
<organism evidence="13 14">
    <name type="scientific">Archaeoglobus veneficus (strain DSM 11195 / SNP6)</name>
    <dbReference type="NCBI Taxonomy" id="693661"/>
    <lineage>
        <taxon>Archaea</taxon>
        <taxon>Methanobacteriati</taxon>
        <taxon>Methanobacteriota</taxon>
        <taxon>Archaeoglobi</taxon>
        <taxon>Archaeoglobales</taxon>
        <taxon>Archaeoglobaceae</taxon>
        <taxon>Archaeoglobus</taxon>
    </lineage>
</organism>
<keyword evidence="7" id="KW-0004">4Fe-4S</keyword>
<comment type="cofactor">
    <cofactor evidence="7 10">
        <name>Mg(2+)</name>
        <dbReference type="ChEBI" id="CHEBI:18420"/>
    </cofactor>
    <text evidence="7 10">Binds 1 Mg(2+) ion per subunit.</text>
</comment>
<evidence type="ECO:0000259" key="12">
    <source>
        <dbReference type="PROSITE" id="PS51278"/>
    </source>
</evidence>
<evidence type="ECO:0000256" key="9">
    <source>
        <dbReference type="PIRSR" id="PIRSR000485-1"/>
    </source>
</evidence>
<dbReference type="PIRSF" id="PIRSF000485">
    <property type="entry name" value="Amd_phspho_trans"/>
    <property type="match status" value="1"/>
</dbReference>
<evidence type="ECO:0000256" key="4">
    <source>
        <dbReference type="ARBA" id="ARBA00022679"/>
    </source>
</evidence>
<dbReference type="EMBL" id="CP002588">
    <property type="protein sequence ID" value="AEA47242.1"/>
    <property type="molecule type" value="Genomic_DNA"/>
</dbReference>
<dbReference type="GO" id="GO:0009113">
    <property type="term" value="P:purine nucleobase biosynthetic process"/>
    <property type="evidence" value="ECO:0007669"/>
    <property type="project" value="UniProtKB-UniRule"/>
</dbReference>
<dbReference type="CDD" id="cd06223">
    <property type="entry name" value="PRTases_typeI"/>
    <property type="match status" value="1"/>
</dbReference>
<feature type="domain" description="Glutamine amidotransferase type-2" evidence="12">
    <location>
        <begin position="2"/>
        <end position="223"/>
    </location>
</feature>
<comment type="catalytic activity">
    <reaction evidence="7 8">
        <text>5-phospho-beta-D-ribosylamine + L-glutamate + diphosphate = 5-phospho-alpha-D-ribose 1-diphosphate + L-glutamine + H2O</text>
        <dbReference type="Rhea" id="RHEA:14905"/>
        <dbReference type="ChEBI" id="CHEBI:15377"/>
        <dbReference type="ChEBI" id="CHEBI:29985"/>
        <dbReference type="ChEBI" id="CHEBI:33019"/>
        <dbReference type="ChEBI" id="CHEBI:58017"/>
        <dbReference type="ChEBI" id="CHEBI:58359"/>
        <dbReference type="ChEBI" id="CHEBI:58681"/>
        <dbReference type="EC" id="2.4.2.14"/>
    </reaction>
</comment>
<feature type="active site" description="Nucleophile" evidence="7 9">
    <location>
        <position position="2"/>
    </location>
</feature>
<feature type="binding site" evidence="7 11">
    <location>
        <position position="436"/>
    </location>
    <ligand>
        <name>[4Fe-4S] cluster</name>
        <dbReference type="ChEBI" id="CHEBI:49883"/>
    </ligand>
</feature>
<comment type="similarity">
    <text evidence="2 7 8">In the C-terminal section; belongs to the purine/pyrimidine phosphoribosyltransferase family.</text>
</comment>
<gene>
    <name evidence="7" type="primary">purF</name>
    <name evidence="13" type="ordered locus">Arcve_1235</name>
</gene>
<keyword evidence="14" id="KW-1185">Reference proteome</keyword>
<dbReference type="HOGENOM" id="CLU_022389_3_1_2"/>
<dbReference type="Pfam" id="PF13537">
    <property type="entry name" value="GATase_7"/>
    <property type="match status" value="1"/>
</dbReference>
<dbReference type="Gene3D" id="3.40.50.2020">
    <property type="match status" value="1"/>
</dbReference>
<protein>
    <recommendedName>
        <fullName evidence="7">Amidophosphoribosyltransferase</fullName>
        <shortName evidence="7">ATase</shortName>
        <ecNumber evidence="7">2.4.2.14</ecNumber>
    </recommendedName>
    <alternativeName>
        <fullName evidence="7">Glutamine phosphoribosylpyrophosphate amidotransferase</fullName>
        <shortName evidence="7">GPATase</shortName>
    </alternativeName>
</protein>
<evidence type="ECO:0000256" key="7">
    <source>
        <dbReference type="HAMAP-Rule" id="MF_01931"/>
    </source>
</evidence>
<dbReference type="MEROPS" id="C44.001"/>
<dbReference type="SUPFAM" id="SSF56235">
    <property type="entry name" value="N-terminal nucleophile aminohydrolases (Ntn hydrolases)"/>
    <property type="match status" value="1"/>
</dbReference>
<feature type="binding site" evidence="7 11">
    <location>
        <position position="439"/>
    </location>
    <ligand>
        <name>[4Fe-4S] cluster</name>
        <dbReference type="ChEBI" id="CHEBI:49883"/>
    </ligand>
</feature>
<dbReference type="GeneID" id="10394353"/>
<dbReference type="SUPFAM" id="SSF53271">
    <property type="entry name" value="PRTase-like"/>
    <property type="match status" value="1"/>
</dbReference>
<keyword evidence="4 7" id="KW-0808">Transferase</keyword>
<dbReference type="UniPathway" id="UPA00074">
    <property type="reaction ID" value="UER00124"/>
</dbReference>
<dbReference type="Gene3D" id="3.60.20.10">
    <property type="entry name" value="Glutamine Phosphoribosylpyrophosphate, subunit 1, domain 1"/>
    <property type="match status" value="1"/>
</dbReference>
<dbReference type="RefSeq" id="WP_013683904.1">
    <property type="nucleotide sequence ID" value="NC_015320.1"/>
</dbReference>
<accession>F2KMW6</accession>
<evidence type="ECO:0000256" key="6">
    <source>
        <dbReference type="ARBA" id="ARBA00022962"/>
    </source>
</evidence>
<evidence type="ECO:0000256" key="2">
    <source>
        <dbReference type="ARBA" id="ARBA00010138"/>
    </source>
</evidence>
<comment type="cofactor">
    <cofactor evidence="7 11">
        <name>[4Fe-4S] cluster</name>
        <dbReference type="ChEBI" id="CHEBI:49883"/>
    </cofactor>
    <text evidence="7 11">Binds 1 [4Fe-4S] cluster per subunit.</text>
</comment>
<keyword evidence="7 10" id="KW-0479">Metal-binding</keyword>
<dbReference type="GO" id="GO:0006189">
    <property type="term" value="P:'de novo' IMP biosynthetic process"/>
    <property type="evidence" value="ECO:0007669"/>
    <property type="project" value="UniProtKB-UniRule"/>
</dbReference>
<evidence type="ECO:0000313" key="13">
    <source>
        <dbReference type="EMBL" id="AEA47242.1"/>
    </source>
</evidence>
<dbReference type="PROSITE" id="PS51278">
    <property type="entry name" value="GATASE_TYPE_2"/>
    <property type="match status" value="1"/>
</dbReference>
<sequence length="455" mass="49786">MCGIVGVYCENESLTPHITYYALFSLQHRGQESAGIAVAGNSSITAHKGMGLVTQVFDERILSRMNGKASVGHVRYSTTGESRIENAQPLLVRSKVGSIAVAHNGNLVNYWGLRSGLEGEGRAFLTDSDTEIIAQLLSACLLDYDTVEALKILDSKLLGSYALTILVNDTLIAYRDPLGFRPLCIGEADFGYVIASESCAIDATGARFIRDVKPGEAVIIEDGKLEFVRISESKRRAFCVFEYIYFARPDSIIDGKSVYGVRHTIGRILAKENPVDADMVSPVPDSGTTSSIGFAQESGIQYLEALIKNRYVGRTFIMPEQRMREFSVRIKMNAVRSNVEGKKVVLVDDSIVRGTTSRKIVDMVRAAGAKEVHFRVGSPPIIAPCYFGIDMSTREELIASCRSIEEIRRTINADSLAYLSLDGLLEAVGIDENELCLACLTGKYPIPVPGEKCVR</sequence>
<evidence type="ECO:0000256" key="11">
    <source>
        <dbReference type="PIRSR" id="PIRSR000485-3"/>
    </source>
</evidence>
<dbReference type="InterPro" id="IPR029055">
    <property type="entry name" value="Ntn_hydrolases_N"/>
</dbReference>
<evidence type="ECO:0000256" key="8">
    <source>
        <dbReference type="PIRNR" id="PIRNR000485"/>
    </source>
</evidence>
<comment type="function">
    <text evidence="7">Catalyzes the formation of phosphoribosylamine from phosphoribosylpyrophosphate (PRPP) and glutamine.</text>
</comment>
<evidence type="ECO:0000313" key="14">
    <source>
        <dbReference type="Proteomes" id="UP000008136"/>
    </source>
</evidence>
<keyword evidence="5 7" id="KW-0658">Purine biosynthesis</keyword>
<feature type="binding site" evidence="7 11">
    <location>
        <position position="239"/>
    </location>
    <ligand>
        <name>[4Fe-4S] cluster</name>
        <dbReference type="ChEBI" id="CHEBI:49883"/>
    </ligand>
</feature>
<keyword evidence="7 10" id="KW-0460">Magnesium</keyword>
<dbReference type="GO" id="GO:0000287">
    <property type="term" value="F:magnesium ion binding"/>
    <property type="evidence" value="ECO:0007669"/>
    <property type="project" value="UniProtKB-UniRule"/>
</dbReference>
<dbReference type="eggNOG" id="arCOG00093">
    <property type="taxonomic scope" value="Archaea"/>
</dbReference>
<keyword evidence="7 11" id="KW-0411">Iron-sulfur</keyword>
<feature type="binding site" evidence="7 10">
    <location>
        <position position="349"/>
    </location>
    <ligand>
        <name>Mg(2+)</name>
        <dbReference type="ChEBI" id="CHEBI:18420"/>
    </ligand>
</feature>